<proteinExistence type="predicted"/>
<keyword evidence="3" id="KW-1185">Reference proteome</keyword>
<feature type="transmembrane region" description="Helical" evidence="1">
    <location>
        <begin position="57"/>
        <end position="83"/>
    </location>
</feature>
<feature type="transmembrane region" description="Helical" evidence="1">
    <location>
        <begin position="12"/>
        <end position="45"/>
    </location>
</feature>
<feature type="transmembrane region" description="Helical" evidence="1">
    <location>
        <begin position="95"/>
        <end position="122"/>
    </location>
</feature>
<dbReference type="AlphaFoldDB" id="A0A5C6F1V2"/>
<name>A0A5C6F1V2_9BACT</name>
<dbReference type="EMBL" id="SJPX01000002">
    <property type="protein sequence ID" value="TWU55338.1"/>
    <property type="molecule type" value="Genomic_DNA"/>
</dbReference>
<evidence type="ECO:0000313" key="3">
    <source>
        <dbReference type="Proteomes" id="UP000317977"/>
    </source>
</evidence>
<dbReference type="Proteomes" id="UP000317977">
    <property type="component" value="Unassembled WGS sequence"/>
</dbReference>
<keyword evidence="1" id="KW-0812">Transmembrane</keyword>
<organism evidence="2 3">
    <name type="scientific">Rubripirellula reticaptiva</name>
    <dbReference type="NCBI Taxonomy" id="2528013"/>
    <lineage>
        <taxon>Bacteria</taxon>
        <taxon>Pseudomonadati</taxon>
        <taxon>Planctomycetota</taxon>
        <taxon>Planctomycetia</taxon>
        <taxon>Pirellulales</taxon>
        <taxon>Pirellulaceae</taxon>
        <taxon>Rubripirellula</taxon>
    </lineage>
</organism>
<accession>A0A5C6F1V2</accession>
<dbReference type="RefSeq" id="WP_246151478.1">
    <property type="nucleotide sequence ID" value="NZ_SJPX01000002.1"/>
</dbReference>
<gene>
    <name evidence="2" type="ORF">Poly59_16350</name>
</gene>
<comment type="caution">
    <text evidence="2">The sequence shown here is derived from an EMBL/GenBank/DDBJ whole genome shotgun (WGS) entry which is preliminary data.</text>
</comment>
<reference evidence="2 3" key="1">
    <citation type="submission" date="2019-02" db="EMBL/GenBank/DDBJ databases">
        <title>Deep-cultivation of Planctomycetes and their phenomic and genomic characterization uncovers novel biology.</title>
        <authorList>
            <person name="Wiegand S."/>
            <person name="Jogler M."/>
            <person name="Boedeker C."/>
            <person name="Pinto D."/>
            <person name="Vollmers J."/>
            <person name="Rivas-Marin E."/>
            <person name="Kohn T."/>
            <person name="Peeters S.H."/>
            <person name="Heuer A."/>
            <person name="Rast P."/>
            <person name="Oberbeckmann S."/>
            <person name="Bunk B."/>
            <person name="Jeske O."/>
            <person name="Meyerdierks A."/>
            <person name="Storesund J.E."/>
            <person name="Kallscheuer N."/>
            <person name="Luecker S."/>
            <person name="Lage O.M."/>
            <person name="Pohl T."/>
            <person name="Merkel B.J."/>
            <person name="Hornburger P."/>
            <person name="Mueller R.-W."/>
            <person name="Bruemmer F."/>
            <person name="Labrenz M."/>
            <person name="Spormann A.M."/>
            <person name="Op Den Camp H."/>
            <person name="Overmann J."/>
            <person name="Amann R."/>
            <person name="Jetten M.S.M."/>
            <person name="Mascher T."/>
            <person name="Medema M.H."/>
            <person name="Devos D.P."/>
            <person name="Kaster A.-K."/>
            <person name="Ovreas L."/>
            <person name="Rohde M."/>
            <person name="Galperin M.Y."/>
            <person name="Jogler C."/>
        </authorList>
    </citation>
    <scope>NUCLEOTIDE SEQUENCE [LARGE SCALE GENOMIC DNA]</scope>
    <source>
        <strain evidence="2 3">Poly59</strain>
    </source>
</reference>
<evidence type="ECO:0000313" key="2">
    <source>
        <dbReference type="EMBL" id="TWU55338.1"/>
    </source>
</evidence>
<sequence length="145" mass="15489">MNPNQDAEQLSLLSIFHYIVSALVGMFSLFPLIHLAVGIAILAGAFDGGDQGPPPAFMGWMFVLLPLLFIVMGLALATFIAIAGRNLSRRTGHTYCLVIAGLECFFMPFGTVLGVLTILVLIRPSVKLLFGVPVESINANNGPLC</sequence>
<keyword evidence="1" id="KW-0472">Membrane</keyword>
<evidence type="ECO:0000256" key="1">
    <source>
        <dbReference type="SAM" id="Phobius"/>
    </source>
</evidence>
<keyword evidence="1" id="KW-1133">Transmembrane helix</keyword>
<protein>
    <submittedName>
        <fullName evidence="2">Uncharacterized protein</fullName>
    </submittedName>
</protein>